<feature type="transmembrane region" description="Helical" evidence="3">
    <location>
        <begin position="12"/>
        <end position="31"/>
    </location>
</feature>
<keyword evidence="2" id="KW-0677">Repeat</keyword>
<evidence type="ECO:0000313" key="5">
    <source>
        <dbReference type="Proteomes" id="UP001175353"/>
    </source>
</evidence>
<keyword evidence="5" id="KW-1185">Reference proteome</keyword>
<comment type="caution">
    <text evidence="4">The sequence shown here is derived from an EMBL/GenBank/DDBJ whole genome shotgun (WGS) entry which is preliminary data.</text>
</comment>
<organism evidence="4 5">
    <name type="scientific">Friedmanniomyces endolithicus</name>
    <dbReference type="NCBI Taxonomy" id="329885"/>
    <lineage>
        <taxon>Eukaryota</taxon>
        <taxon>Fungi</taxon>
        <taxon>Dikarya</taxon>
        <taxon>Ascomycota</taxon>
        <taxon>Pezizomycotina</taxon>
        <taxon>Dothideomycetes</taxon>
        <taxon>Dothideomycetidae</taxon>
        <taxon>Mycosphaerellales</taxon>
        <taxon>Teratosphaeriaceae</taxon>
        <taxon>Friedmanniomyces</taxon>
    </lineage>
</organism>
<feature type="transmembrane region" description="Helical" evidence="3">
    <location>
        <begin position="37"/>
        <end position="55"/>
    </location>
</feature>
<dbReference type="PANTHER" id="PTHR12226">
    <property type="entry name" value="MANNOSE-P-DOLICHOL UTILIZATION DEFECT 1 LEC35 -RELATED"/>
    <property type="match status" value="1"/>
</dbReference>
<keyword evidence="3" id="KW-0812">Transmembrane</keyword>
<evidence type="ECO:0000256" key="1">
    <source>
        <dbReference type="ARBA" id="ARBA00022448"/>
    </source>
</evidence>
<keyword evidence="3" id="KW-1133">Transmembrane helix</keyword>
<evidence type="ECO:0000313" key="4">
    <source>
        <dbReference type="EMBL" id="KAK0948137.1"/>
    </source>
</evidence>
<evidence type="ECO:0000256" key="2">
    <source>
        <dbReference type="ARBA" id="ARBA00022737"/>
    </source>
</evidence>
<accession>A0AAN6JXJ5</accession>
<sequence>MYNVRNGFPFSTYGEVALIAIQNVAISVLVLQHTGKGAAAAVFVAGLAAAGYAMYSDSITSMGMLQYLQAGAGLLGVASKVPQIATIFQQGGTGQLSAFA</sequence>
<keyword evidence="1" id="KW-0813">Transport</keyword>
<feature type="non-terminal residue" evidence="4">
    <location>
        <position position="100"/>
    </location>
</feature>
<name>A0AAN6JXJ5_9PEZI</name>
<dbReference type="EMBL" id="JAUJLE010002084">
    <property type="protein sequence ID" value="KAK0948137.1"/>
    <property type="molecule type" value="Genomic_DNA"/>
</dbReference>
<dbReference type="Proteomes" id="UP001175353">
    <property type="component" value="Unassembled WGS sequence"/>
</dbReference>
<dbReference type="PANTHER" id="PTHR12226:SF2">
    <property type="entry name" value="MANNOSE-P-DOLICHOL UTILIZATION DEFECT 1 PROTEIN"/>
    <property type="match status" value="1"/>
</dbReference>
<proteinExistence type="predicted"/>
<keyword evidence="3" id="KW-0472">Membrane</keyword>
<dbReference type="AlphaFoldDB" id="A0AAN6JXJ5"/>
<dbReference type="InterPro" id="IPR016817">
    <property type="entry name" value="MannP-dilichol_defect-1"/>
</dbReference>
<gene>
    <name evidence="4" type="ORF">LTR91_027099</name>
</gene>
<evidence type="ECO:0000256" key="3">
    <source>
        <dbReference type="SAM" id="Phobius"/>
    </source>
</evidence>
<protein>
    <submittedName>
        <fullName evidence="4">Uncharacterized protein</fullName>
    </submittedName>
</protein>
<reference evidence="4" key="1">
    <citation type="submission" date="2023-06" db="EMBL/GenBank/DDBJ databases">
        <title>Black Yeasts Isolated from many extreme environments.</title>
        <authorList>
            <person name="Coleine C."/>
            <person name="Stajich J.E."/>
            <person name="Selbmann L."/>
        </authorList>
    </citation>
    <scope>NUCLEOTIDE SEQUENCE</scope>
    <source>
        <strain evidence="4">CCFEE 5200</strain>
    </source>
</reference>